<reference evidence="3" key="1">
    <citation type="journal article" date="2008" name="Genome Res.">
        <title>The genome of Pelotomaculum thermopropionicum reveals niche-associated evolution in anaerobic microbiota.</title>
        <authorList>
            <person name="Kosaka T."/>
            <person name="Kato S."/>
            <person name="Shimoyama T."/>
            <person name="Ishii S."/>
            <person name="Abe T."/>
            <person name="Watanabe K."/>
        </authorList>
    </citation>
    <scope>NUCLEOTIDE SEQUENCE [LARGE SCALE GENOMIC DNA]</scope>
    <source>
        <strain evidence="3">DSM 13744 / JCM 10971 / SI</strain>
    </source>
</reference>
<dbReference type="InterPro" id="IPR011990">
    <property type="entry name" value="TPR-like_helical_dom_sf"/>
</dbReference>
<dbReference type="eggNOG" id="COG0664">
    <property type="taxonomic scope" value="Bacteria"/>
</dbReference>
<dbReference type="InterPro" id="IPR000595">
    <property type="entry name" value="cNMP-bd_dom"/>
</dbReference>
<dbReference type="SUPFAM" id="SSF48452">
    <property type="entry name" value="TPR-like"/>
    <property type="match status" value="1"/>
</dbReference>
<dbReference type="PANTHER" id="PTHR23011">
    <property type="entry name" value="CYCLIC NUCLEOTIDE-BINDING DOMAIN CONTAINING PROTEIN"/>
    <property type="match status" value="1"/>
</dbReference>
<proteinExistence type="predicted"/>
<dbReference type="PROSITE" id="PS50042">
    <property type="entry name" value="CNMP_BINDING_3"/>
    <property type="match status" value="1"/>
</dbReference>
<dbReference type="Pfam" id="PF09986">
    <property type="entry name" value="DUF2225"/>
    <property type="match status" value="1"/>
</dbReference>
<evidence type="ECO:0000313" key="2">
    <source>
        <dbReference type="EMBL" id="BAF60860.1"/>
    </source>
</evidence>
<keyword evidence="3" id="KW-1185">Reference proteome</keyword>
<evidence type="ECO:0000259" key="1">
    <source>
        <dbReference type="PROSITE" id="PS50042"/>
    </source>
</evidence>
<organism evidence="2 3">
    <name type="scientific">Pelotomaculum thermopropionicum (strain DSM 13744 / JCM 10971 / SI)</name>
    <dbReference type="NCBI Taxonomy" id="370438"/>
    <lineage>
        <taxon>Bacteria</taxon>
        <taxon>Bacillati</taxon>
        <taxon>Bacillota</taxon>
        <taxon>Clostridia</taxon>
        <taxon>Eubacteriales</taxon>
        <taxon>Desulfotomaculaceae</taxon>
        <taxon>Pelotomaculum</taxon>
    </lineage>
</organism>
<evidence type="ECO:0000313" key="3">
    <source>
        <dbReference type="Proteomes" id="UP000006556"/>
    </source>
</evidence>
<dbReference type="SUPFAM" id="SSF51206">
    <property type="entry name" value="cAMP-binding domain-like"/>
    <property type="match status" value="1"/>
</dbReference>
<name>A5CYQ7_PELTS</name>
<dbReference type="KEGG" id="pth:PTH_2679"/>
<gene>
    <name evidence="2" type="ordered locus">PTH_2679</name>
</gene>
<dbReference type="HOGENOM" id="CLU_682817_0_0_9"/>
<dbReference type="InterPro" id="IPR014710">
    <property type="entry name" value="RmlC-like_jellyroll"/>
</dbReference>
<dbReference type="eggNOG" id="COG1655">
    <property type="taxonomic scope" value="Bacteria"/>
</dbReference>
<feature type="domain" description="Cyclic nucleotide-binding" evidence="1">
    <location>
        <begin position="27"/>
        <end position="135"/>
    </location>
</feature>
<dbReference type="PANTHER" id="PTHR23011:SF28">
    <property type="entry name" value="CYCLIC NUCLEOTIDE-BINDING DOMAIN CONTAINING PROTEIN"/>
    <property type="match status" value="1"/>
</dbReference>
<dbReference type="InterPro" id="IPR018708">
    <property type="entry name" value="DUF2225"/>
</dbReference>
<dbReference type="CDD" id="cd00038">
    <property type="entry name" value="CAP_ED"/>
    <property type="match status" value="1"/>
</dbReference>
<dbReference type="Gene3D" id="2.60.120.10">
    <property type="entry name" value="Jelly Rolls"/>
    <property type="match status" value="1"/>
</dbReference>
<accession>A5CYQ7</accession>
<dbReference type="InterPro" id="IPR018490">
    <property type="entry name" value="cNMP-bd_dom_sf"/>
</dbReference>
<dbReference type="EMBL" id="AP009389">
    <property type="protein sequence ID" value="BAF60860.1"/>
    <property type="molecule type" value="Genomic_DNA"/>
</dbReference>
<dbReference type="Proteomes" id="UP000006556">
    <property type="component" value="Chromosome"/>
</dbReference>
<dbReference type="SMART" id="SM00100">
    <property type="entry name" value="cNMP"/>
    <property type="match status" value="1"/>
</dbReference>
<sequence length="439" mass="49966">MLNAADLVNLLEKVYIFKDIGYPLHGLAGKMQLSRFDKGSVIYKEGDEGSCLYLVSAGKVLVYTVLAGGREMPIETIEQPGFFGEMSLLDGGRRPAWARALEDTVCFCLYRQDFLDFLKENLQVSLKIIENLSRKLRQADYRLRVLTVLGSRHPERKVHLPDALSGVSPDAPDSGQEDGFFEGMLEKHLEDAAQDAPAGPGKDEVEVKDMLFYKKYACPICESKFDSPKVRSKYLRVQKIDNDYCKHYETVNPLFYEIMVCPACGFAFDESILNTRLSPGQKEKVKGLLATVWRSRPLKEYGGERSLEQAVETFLLALLCIESIPVKMSKKGMLYLKAAWLFRFKGDEEKELKYIKKAAACLEQAYEKEDFVDPKSELNIVYLIAILNMRAGNNQEATRWMERILRHPAKSAATAVINQAREAWAELRQRVRQEQEMKV</sequence>
<dbReference type="Pfam" id="PF00027">
    <property type="entry name" value="cNMP_binding"/>
    <property type="match status" value="1"/>
</dbReference>
<dbReference type="STRING" id="370438.PTH_2679"/>
<dbReference type="AlphaFoldDB" id="A5CYQ7"/>
<protein>
    <recommendedName>
        <fullName evidence="1">Cyclic nucleotide-binding domain-containing protein</fullName>
    </recommendedName>
</protein>